<feature type="transmembrane region" description="Helical" evidence="5">
    <location>
        <begin position="338"/>
        <end position="359"/>
    </location>
</feature>
<dbReference type="PIRSF" id="PIRSF006060">
    <property type="entry name" value="AA_transporter"/>
    <property type="match status" value="1"/>
</dbReference>
<feature type="transmembrane region" description="Helical" evidence="5">
    <location>
        <begin position="162"/>
        <end position="182"/>
    </location>
</feature>
<feature type="transmembrane region" description="Helical" evidence="5">
    <location>
        <begin position="132"/>
        <end position="150"/>
    </location>
</feature>
<feature type="transmembrane region" description="Helical" evidence="5">
    <location>
        <begin position="202"/>
        <end position="221"/>
    </location>
</feature>
<name>A0A9J6QSK7_9FIRM</name>
<feature type="transmembrane region" description="Helical" evidence="5">
    <location>
        <begin position="421"/>
        <end position="439"/>
    </location>
</feature>
<evidence type="ECO:0000256" key="3">
    <source>
        <dbReference type="ARBA" id="ARBA00022989"/>
    </source>
</evidence>
<evidence type="ECO:0000256" key="1">
    <source>
        <dbReference type="ARBA" id="ARBA00004141"/>
    </source>
</evidence>
<proteinExistence type="predicted"/>
<dbReference type="InterPro" id="IPR050367">
    <property type="entry name" value="APC_superfamily"/>
</dbReference>
<dbReference type="RefSeq" id="WP_148397694.1">
    <property type="nucleotide sequence ID" value="NZ_JAJAGH010000001.1"/>
</dbReference>
<dbReference type="PANTHER" id="PTHR42770:SF16">
    <property type="entry name" value="AMINO ACID PERMEASE"/>
    <property type="match status" value="1"/>
</dbReference>
<dbReference type="GO" id="GO:0055085">
    <property type="term" value="P:transmembrane transport"/>
    <property type="evidence" value="ECO:0007669"/>
    <property type="project" value="InterPro"/>
</dbReference>
<evidence type="ECO:0000256" key="2">
    <source>
        <dbReference type="ARBA" id="ARBA00022692"/>
    </source>
</evidence>
<feature type="transmembrane region" description="Helical" evidence="5">
    <location>
        <begin position="97"/>
        <end position="120"/>
    </location>
</feature>
<sequence length="456" mass="49602">MNNNAAPQASSADGQVQLKRTLKLKDLVFYGMIMMVLIAPMAVFGEIEQASGGMTPFVYLVGVIAMVFTALSYMQMSRRFPVGGSVYAYVQRGINHHVGFVAGWMILLDYIFVPALLYALVSNICVETFPGIPAIAWIIAFIVVNTLINVRGIDYTAKADIILFFIELVVVVIFLIGGISFIAGGGGTGGFSIEPIYQPGKINLNFIASACTIAALSFLGFDGISTLAEEALEPARDIGKAIMIALISIGLLFIVETYVACLILPDWQNTDIAAGFYDAAALALGEWFRIVMVGVTIVAAGIANTMVAQSSAARLLYTMGRDRVIPHIFAKVHPKFRTPYVGIYLLSIFSLVIAIAVPIDTLVRLVNFGALGSFIMLNFATFFYFFIREKIRGGAGFIKNLVCPFIGMAILIYVFTGFDYISYIVGFGWLIIGVVIGFIKSKGYKEVPEAFKNIEL</sequence>
<evidence type="ECO:0000259" key="6">
    <source>
        <dbReference type="Pfam" id="PF00324"/>
    </source>
</evidence>
<keyword evidence="2 5" id="KW-0812">Transmembrane</keyword>
<gene>
    <name evidence="7" type="ORF">OBO34_11700</name>
</gene>
<reference evidence="7" key="1">
    <citation type="submission" date="2022-09" db="EMBL/GenBank/DDBJ databases">
        <title>Culturomic study of gut microbiota in children with autism spectrum disorder.</title>
        <authorList>
            <person name="Efimov B.A."/>
            <person name="Chaplin A.V."/>
            <person name="Sokolova S.R."/>
            <person name="Pikina A.P."/>
            <person name="Korzhanova M."/>
            <person name="Belova V."/>
            <person name="Korostin D."/>
        </authorList>
    </citation>
    <scope>NUCLEOTIDE SEQUENCE</scope>
    <source>
        <strain evidence="7">ASD5510</strain>
    </source>
</reference>
<evidence type="ECO:0000256" key="4">
    <source>
        <dbReference type="ARBA" id="ARBA00023136"/>
    </source>
</evidence>
<dbReference type="PANTHER" id="PTHR42770">
    <property type="entry name" value="AMINO ACID TRANSPORTER-RELATED"/>
    <property type="match status" value="1"/>
</dbReference>
<protein>
    <submittedName>
        <fullName evidence="7">APC family permease</fullName>
    </submittedName>
</protein>
<feature type="transmembrane region" description="Helical" evidence="5">
    <location>
        <begin position="365"/>
        <end position="385"/>
    </location>
</feature>
<evidence type="ECO:0000313" key="8">
    <source>
        <dbReference type="Proteomes" id="UP001065549"/>
    </source>
</evidence>
<accession>A0A9J6QSK7</accession>
<dbReference type="EMBL" id="JAOSHN010000004">
    <property type="protein sequence ID" value="MCU7379013.1"/>
    <property type="molecule type" value="Genomic_DNA"/>
</dbReference>
<comment type="subcellular location">
    <subcellularLocation>
        <location evidence="1">Membrane</location>
        <topology evidence="1">Multi-pass membrane protein</topology>
    </subcellularLocation>
</comment>
<dbReference type="InterPro" id="IPR004841">
    <property type="entry name" value="AA-permease/SLC12A_dom"/>
</dbReference>
<comment type="caution">
    <text evidence="7">The sequence shown here is derived from an EMBL/GenBank/DDBJ whole genome shotgun (WGS) entry which is preliminary data.</text>
</comment>
<evidence type="ECO:0000313" key="7">
    <source>
        <dbReference type="EMBL" id="MCU7379013.1"/>
    </source>
</evidence>
<dbReference type="Pfam" id="PF00324">
    <property type="entry name" value="AA_permease"/>
    <property type="match status" value="1"/>
</dbReference>
<dbReference type="GO" id="GO:0016020">
    <property type="term" value="C:membrane"/>
    <property type="evidence" value="ECO:0007669"/>
    <property type="project" value="UniProtKB-SubCell"/>
</dbReference>
<feature type="transmembrane region" description="Helical" evidence="5">
    <location>
        <begin position="287"/>
        <end position="317"/>
    </location>
</feature>
<keyword evidence="3 5" id="KW-1133">Transmembrane helix</keyword>
<feature type="domain" description="Amino acid permease/ SLC12A" evidence="6">
    <location>
        <begin position="47"/>
        <end position="394"/>
    </location>
</feature>
<dbReference type="Gene3D" id="1.20.1740.10">
    <property type="entry name" value="Amino acid/polyamine transporter I"/>
    <property type="match status" value="1"/>
</dbReference>
<feature type="transmembrane region" description="Helical" evidence="5">
    <location>
        <begin position="27"/>
        <end position="45"/>
    </location>
</feature>
<keyword evidence="8" id="KW-1185">Reference proteome</keyword>
<dbReference type="AlphaFoldDB" id="A0A9J6QSK7"/>
<feature type="transmembrane region" description="Helical" evidence="5">
    <location>
        <begin position="57"/>
        <end position="76"/>
    </location>
</feature>
<organism evidence="7 8">
    <name type="scientific">Hominibacterium faecale</name>
    <dbReference type="NCBI Taxonomy" id="2839743"/>
    <lineage>
        <taxon>Bacteria</taxon>
        <taxon>Bacillati</taxon>
        <taxon>Bacillota</taxon>
        <taxon>Clostridia</taxon>
        <taxon>Peptostreptococcales</taxon>
        <taxon>Anaerovoracaceae</taxon>
        <taxon>Hominibacterium</taxon>
    </lineage>
</organism>
<feature type="transmembrane region" description="Helical" evidence="5">
    <location>
        <begin position="397"/>
        <end position="415"/>
    </location>
</feature>
<keyword evidence="4 5" id="KW-0472">Membrane</keyword>
<dbReference type="Proteomes" id="UP001065549">
    <property type="component" value="Unassembled WGS sequence"/>
</dbReference>
<feature type="transmembrane region" description="Helical" evidence="5">
    <location>
        <begin position="242"/>
        <end position="267"/>
    </location>
</feature>
<evidence type="ECO:0000256" key="5">
    <source>
        <dbReference type="SAM" id="Phobius"/>
    </source>
</evidence>